<comment type="pathway">
    <text evidence="3 9">Cofactor biosynthesis; tetrahydrofolate biosynthesis; 7,8-dihydrofolate from 2-amino-4-hydroxy-6-hydroxymethyl-7,8-dihydropteridine diphosphate and 4-aminobenzoate: step 1/2.</text>
</comment>
<evidence type="ECO:0000256" key="5">
    <source>
        <dbReference type="ARBA" id="ARBA00022679"/>
    </source>
</evidence>
<evidence type="ECO:0000259" key="10">
    <source>
        <dbReference type="PROSITE" id="PS50972"/>
    </source>
</evidence>
<dbReference type="EC" id="2.5.1.15" evidence="4 9"/>
<dbReference type="Proteomes" id="UP000297668">
    <property type="component" value="Unassembled WGS sequence"/>
</dbReference>
<proteinExistence type="inferred from homology"/>
<evidence type="ECO:0000256" key="2">
    <source>
        <dbReference type="ARBA" id="ARBA00001946"/>
    </source>
</evidence>
<dbReference type="PANTHER" id="PTHR20941:SF1">
    <property type="entry name" value="FOLIC ACID SYNTHESIS PROTEIN FOL1"/>
    <property type="match status" value="1"/>
</dbReference>
<accession>A0A4Y9FEV1</accession>
<dbReference type="CDD" id="cd00739">
    <property type="entry name" value="DHPS"/>
    <property type="match status" value="1"/>
</dbReference>
<comment type="similarity">
    <text evidence="9">Belongs to the DHPS family.</text>
</comment>
<evidence type="ECO:0000256" key="4">
    <source>
        <dbReference type="ARBA" id="ARBA00012458"/>
    </source>
</evidence>
<protein>
    <recommendedName>
        <fullName evidence="4 9">Dihydropteroate synthase</fullName>
        <shortName evidence="9">DHPS</shortName>
        <ecNumber evidence="4 9">2.5.1.15</ecNumber>
    </recommendedName>
    <alternativeName>
        <fullName evidence="9">Dihydropteroate pyrophosphorylase</fullName>
    </alternativeName>
</protein>
<evidence type="ECO:0000313" key="12">
    <source>
        <dbReference type="Proteomes" id="UP000297668"/>
    </source>
</evidence>
<dbReference type="Gene3D" id="3.20.20.20">
    <property type="entry name" value="Dihydropteroate synthase-like"/>
    <property type="match status" value="1"/>
</dbReference>
<dbReference type="PANTHER" id="PTHR20941">
    <property type="entry name" value="FOLATE SYNTHESIS PROTEINS"/>
    <property type="match status" value="1"/>
</dbReference>
<organism evidence="11 12">
    <name type="scientific">Thermus tengchongensis</name>
    <dbReference type="NCBI Taxonomy" id="1214928"/>
    <lineage>
        <taxon>Bacteria</taxon>
        <taxon>Thermotogati</taxon>
        <taxon>Deinococcota</taxon>
        <taxon>Deinococci</taxon>
        <taxon>Thermales</taxon>
        <taxon>Thermaceae</taxon>
        <taxon>Thermus</taxon>
    </lineage>
</organism>
<keyword evidence="7 9" id="KW-0460">Magnesium</keyword>
<dbReference type="GO" id="GO:0005829">
    <property type="term" value="C:cytosol"/>
    <property type="evidence" value="ECO:0007669"/>
    <property type="project" value="TreeGrafter"/>
</dbReference>
<feature type="domain" description="Pterin-binding" evidence="10">
    <location>
        <begin position="26"/>
        <end position="277"/>
    </location>
</feature>
<evidence type="ECO:0000313" key="11">
    <source>
        <dbReference type="EMBL" id="TFU27667.1"/>
    </source>
</evidence>
<dbReference type="AlphaFoldDB" id="A0A4Y9FEV1"/>
<dbReference type="SUPFAM" id="SSF51717">
    <property type="entry name" value="Dihydropteroate synthetase-like"/>
    <property type="match status" value="1"/>
</dbReference>
<dbReference type="Pfam" id="PF00809">
    <property type="entry name" value="Pterin_bind"/>
    <property type="match status" value="1"/>
</dbReference>
<comment type="cofactor">
    <cofactor evidence="2 9">
        <name>Mg(2+)</name>
        <dbReference type="ChEBI" id="CHEBI:18420"/>
    </cofactor>
</comment>
<evidence type="ECO:0000256" key="6">
    <source>
        <dbReference type="ARBA" id="ARBA00022723"/>
    </source>
</evidence>
<dbReference type="InterPro" id="IPR000489">
    <property type="entry name" value="Pterin-binding_dom"/>
</dbReference>
<evidence type="ECO:0000256" key="9">
    <source>
        <dbReference type="RuleBase" id="RU361205"/>
    </source>
</evidence>
<dbReference type="GO" id="GO:0046654">
    <property type="term" value="P:tetrahydrofolate biosynthetic process"/>
    <property type="evidence" value="ECO:0007669"/>
    <property type="project" value="UniProtKB-UniPathway"/>
</dbReference>
<keyword evidence="5 9" id="KW-0808">Transferase</keyword>
<dbReference type="PROSITE" id="PS50972">
    <property type="entry name" value="PTERIN_BINDING"/>
    <property type="match status" value="1"/>
</dbReference>
<keyword evidence="6 9" id="KW-0479">Metal-binding</keyword>
<sequence length="284" mass="30879">MFLTSWPQYNPFVLWLRDRTLDLSQPRIMGILNLTPDSFSDGGLYLDPERALEQAKALVAEGADLLDLGAESTRPGAEPVPVEEEKRRLLPVLEAVLALGVPVSVDTRKPEVAEEALKLGAHLINDVTGLRDERMVALCARYGVAAVAMHMPVPDPRTMMAHARYGDVVAEVKAFLKAQAEKALKAGVPQVVLDPGFGFGKLLEHNLALLRRLEEIVALGHPVLVGLSRKRSIGELTGVEEPAKRVIGSVAAHLFAAMKGARILRVHDVAAHREALAVWNALWG</sequence>
<evidence type="ECO:0000256" key="8">
    <source>
        <dbReference type="ARBA" id="ARBA00022909"/>
    </source>
</evidence>
<dbReference type="InterPro" id="IPR011005">
    <property type="entry name" value="Dihydropteroate_synth-like_sf"/>
</dbReference>
<dbReference type="PROSITE" id="PS00792">
    <property type="entry name" value="DHPS_1"/>
    <property type="match status" value="1"/>
</dbReference>
<comment type="function">
    <text evidence="9">Catalyzes the condensation of para-aminobenzoate (pABA) with 6-hydroxymethyl-7,8-dihydropterin diphosphate (DHPt-PP) to form 7,8-dihydropteroate (H2Pte), the immediate precursor of folate derivatives.</text>
</comment>
<dbReference type="EMBL" id="SJZF01000001">
    <property type="protein sequence ID" value="TFU27667.1"/>
    <property type="molecule type" value="Genomic_DNA"/>
</dbReference>
<dbReference type="PROSITE" id="PS00793">
    <property type="entry name" value="DHPS_2"/>
    <property type="match status" value="1"/>
</dbReference>
<name>A0A4Y9FEV1_9DEIN</name>
<dbReference type="InterPro" id="IPR006390">
    <property type="entry name" value="DHP_synth_dom"/>
</dbReference>
<comment type="caution">
    <text evidence="11">The sequence shown here is derived from an EMBL/GenBank/DDBJ whole genome shotgun (WGS) entry which is preliminary data.</text>
</comment>
<dbReference type="GO" id="GO:0046872">
    <property type="term" value="F:metal ion binding"/>
    <property type="evidence" value="ECO:0007669"/>
    <property type="project" value="UniProtKB-KW"/>
</dbReference>
<dbReference type="GO" id="GO:0046656">
    <property type="term" value="P:folic acid biosynthetic process"/>
    <property type="evidence" value="ECO:0007669"/>
    <property type="project" value="UniProtKB-KW"/>
</dbReference>
<dbReference type="UniPathway" id="UPA00077">
    <property type="reaction ID" value="UER00156"/>
</dbReference>
<evidence type="ECO:0000256" key="3">
    <source>
        <dbReference type="ARBA" id="ARBA00004763"/>
    </source>
</evidence>
<evidence type="ECO:0000256" key="7">
    <source>
        <dbReference type="ARBA" id="ARBA00022842"/>
    </source>
</evidence>
<keyword evidence="8 9" id="KW-0289">Folate biosynthesis</keyword>
<comment type="catalytic activity">
    <reaction evidence="1">
        <text>(7,8-dihydropterin-6-yl)methyl diphosphate + 4-aminobenzoate = 7,8-dihydropteroate + diphosphate</text>
        <dbReference type="Rhea" id="RHEA:19949"/>
        <dbReference type="ChEBI" id="CHEBI:17836"/>
        <dbReference type="ChEBI" id="CHEBI:17839"/>
        <dbReference type="ChEBI" id="CHEBI:33019"/>
        <dbReference type="ChEBI" id="CHEBI:72950"/>
        <dbReference type="EC" id="2.5.1.15"/>
    </reaction>
</comment>
<gene>
    <name evidence="11" type="primary">folP</name>
    <name evidence="11" type="ORF">E0687_00330</name>
</gene>
<dbReference type="NCBIfam" id="TIGR01496">
    <property type="entry name" value="DHPS"/>
    <property type="match status" value="1"/>
</dbReference>
<dbReference type="GO" id="GO:0004156">
    <property type="term" value="F:dihydropteroate synthase activity"/>
    <property type="evidence" value="ECO:0007669"/>
    <property type="project" value="UniProtKB-EC"/>
</dbReference>
<dbReference type="InterPro" id="IPR045031">
    <property type="entry name" value="DHP_synth-like"/>
</dbReference>
<reference evidence="11 12" key="1">
    <citation type="submission" date="2019-03" db="EMBL/GenBank/DDBJ databases">
        <title>Thermus tengchongensis species for the arsenic transformation mechanism.</title>
        <authorList>
            <person name="Yuan G.C."/>
        </authorList>
    </citation>
    <scope>NUCLEOTIDE SEQUENCE [LARGE SCALE GENOMIC DNA]</scope>
    <source>
        <strain evidence="11 12">15W</strain>
    </source>
</reference>
<evidence type="ECO:0000256" key="1">
    <source>
        <dbReference type="ARBA" id="ARBA00000012"/>
    </source>
</evidence>